<feature type="compositionally biased region" description="Polar residues" evidence="1">
    <location>
        <begin position="42"/>
        <end position="53"/>
    </location>
</feature>
<dbReference type="EMBL" id="JARKIB010000241">
    <property type="protein sequence ID" value="KAJ7720345.1"/>
    <property type="molecule type" value="Genomic_DNA"/>
</dbReference>
<dbReference type="AlphaFoldDB" id="A0AAD7HGL5"/>
<name>A0AAD7HGL5_9AGAR</name>
<feature type="compositionally biased region" description="Polar residues" evidence="1">
    <location>
        <begin position="148"/>
        <end position="159"/>
    </location>
</feature>
<comment type="caution">
    <text evidence="2">The sequence shown here is derived from an EMBL/GenBank/DDBJ whole genome shotgun (WGS) entry which is preliminary data.</text>
</comment>
<feature type="compositionally biased region" description="Pro residues" evidence="1">
    <location>
        <begin position="133"/>
        <end position="144"/>
    </location>
</feature>
<accession>A0AAD7HGL5</accession>
<feature type="region of interest" description="Disordered" evidence="1">
    <location>
        <begin position="100"/>
        <end position="160"/>
    </location>
</feature>
<evidence type="ECO:0000313" key="3">
    <source>
        <dbReference type="Proteomes" id="UP001215598"/>
    </source>
</evidence>
<evidence type="ECO:0000313" key="2">
    <source>
        <dbReference type="EMBL" id="KAJ7720345.1"/>
    </source>
</evidence>
<feature type="non-terminal residue" evidence="2">
    <location>
        <position position="184"/>
    </location>
</feature>
<keyword evidence="3" id="KW-1185">Reference proteome</keyword>
<feature type="region of interest" description="Disordered" evidence="1">
    <location>
        <begin position="42"/>
        <end position="61"/>
    </location>
</feature>
<evidence type="ECO:0000256" key="1">
    <source>
        <dbReference type="SAM" id="MobiDB-lite"/>
    </source>
</evidence>
<organism evidence="2 3">
    <name type="scientific">Mycena metata</name>
    <dbReference type="NCBI Taxonomy" id="1033252"/>
    <lineage>
        <taxon>Eukaryota</taxon>
        <taxon>Fungi</taxon>
        <taxon>Dikarya</taxon>
        <taxon>Basidiomycota</taxon>
        <taxon>Agaricomycotina</taxon>
        <taxon>Agaricomycetes</taxon>
        <taxon>Agaricomycetidae</taxon>
        <taxon>Agaricales</taxon>
        <taxon>Marasmiineae</taxon>
        <taxon>Mycenaceae</taxon>
        <taxon>Mycena</taxon>
    </lineage>
</organism>
<gene>
    <name evidence="2" type="ORF">B0H16DRAFT_1699989</name>
</gene>
<reference evidence="2" key="1">
    <citation type="submission" date="2023-03" db="EMBL/GenBank/DDBJ databases">
        <title>Massive genome expansion in bonnet fungi (Mycena s.s.) driven by repeated elements and novel gene families across ecological guilds.</title>
        <authorList>
            <consortium name="Lawrence Berkeley National Laboratory"/>
            <person name="Harder C.B."/>
            <person name="Miyauchi S."/>
            <person name="Viragh M."/>
            <person name="Kuo A."/>
            <person name="Thoen E."/>
            <person name="Andreopoulos B."/>
            <person name="Lu D."/>
            <person name="Skrede I."/>
            <person name="Drula E."/>
            <person name="Henrissat B."/>
            <person name="Morin E."/>
            <person name="Kohler A."/>
            <person name="Barry K."/>
            <person name="LaButti K."/>
            <person name="Morin E."/>
            <person name="Salamov A."/>
            <person name="Lipzen A."/>
            <person name="Mereny Z."/>
            <person name="Hegedus B."/>
            <person name="Baldrian P."/>
            <person name="Stursova M."/>
            <person name="Weitz H."/>
            <person name="Taylor A."/>
            <person name="Grigoriev I.V."/>
            <person name="Nagy L.G."/>
            <person name="Martin F."/>
            <person name="Kauserud H."/>
        </authorList>
    </citation>
    <scope>NUCLEOTIDE SEQUENCE</scope>
    <source>
        <strain evidence="2">CBHHK182m</strain>
    </source>
</reference>
<sequence length="184" mass="19940">MQHRNGVPHVTTLVFRIDSAPRGASILGIAVPAKAAAQTLSVTRRVSQTSQRRNGGDDDHYRAAREEEGACASTAVRFCTDSGTALTAHALHKMSHVHLDAELDGPPPPTRTHDTQRRPPPRQRASPSHSHPHSPPPPSPPPLPSSSCENRNPPESVTCRTGCLRIVLERSTTLCEKKKGVNER</sequence>
<proteinExistence type="predicted"/>
<protein>
    <submittedName>
        <fullName evidence="2">Uncharacterized protein</fullName>
    </submittedName>
</protein>
<dbReference type="Proteomes" id="UP001215598">
    <property type="component" value="Unassembled WGS sequence"/>
</dbReference>